<dbReference type="RefSeq" id="WP_127123362.1">
    <property type="nucleotide sequence ID" value="NZ_BHXQ01000005.1"/>
</dbReference>
<dbReference type="SUPFAM" id="SSF51735">
    <property type="entry name" value="NAD(P)-binding Rossmann-fold domains"/>
    <property type="match status" value="1"/>
</dbReference>
<keyword evidence="2" id="KW-0560">Oxidoreductase</keyword>
<dbReference type="PANTHER" id="PTHR24321:SF8">
    <property type="entry name" value="ESTRADIOL 17-BETA-DEHYDROGENASE 8-RELATED"/>
    <property type="match status" value="1"/>
</dbReference>
<comment type="caution">
    <text evidence="3">The sequence shown here is derived from an EMBL/GenBank/DDBJ whole genome shotgun (WGS) entry which is preliminary data.</text>
</comment>
<dbReference type="PANTHER" id="PTHR24321">
    <property type="entry name" value="DEHYDROGENASES, SHORT CHAIN"/>
    <property type="match status" value="1"/>
</dbReference>
<comment type="similarity">
    <text evidence="1">Belongs to the short-chain dehydrogenases/reductases (SDR) family.</text>
</comment>
<dbReference type="Pfam" id="PF13561">
    <property type="entry name" value="adh_short_C2"/>
    <property type="match status" value="1"/>
</dbReference>
<dbReference type="OrthoDB" id="9788235at2"/>
<dbReference type="EMBL" id="BHXQ01000005">
    <property type="protein sequence ID" value="GCC52711.1"/>
    <property type="molecule type" value="Genomic_DNA"/>
</dbReference>
<keyword evidence="4" id="KW-1185">Reference proteome</keyword>
<dbReference type="Gene3D" id="3.40.50.720">
    <property type="entry name" value="NAD(P)-binding Rossmann-like Domain"/>
    <property type="match status" value="1"/>
</dbReference>
<reference evidence="3 4" key="1">
    <citation type="submission" date="2018-11" db="EMBL/GenBank/DDBJ databases">
        <title>Chryseotalea sanarue gen. nov., sp., nov., a member of the family Cytophagaceae, isolated from a brackish lake in Hamamatsu Japan.</title>
        <authorList>
            <person name="Maejima Y."/>
            <person name="Iino T."/>
            <person name="Muraguchi Y."/>
            <person name="Fukuda K."/>
            <person name="Ohkuma M."/>
            <person name="Moriuchi R."/>
            <person name="Dohra H."/>
            <person name="Kimbara K."/>
            <person name="Shintani M."/>
        </authorList>
    </citation>
    <scope>NUCLEOTIDE SEQUENCE [LARGE SCALE GENOMIC DNA]</scope>
    <source>
        <strain evidence="3 4">Ys</strain>
    </source>
</reference>
<accession>A0A401UCR5</accession>
<dbReference type="Proteomes" id="UP000288227">
    <property type="component" value="Unassembled WGS sequence"/>
</dbReference>
<dbReference type="NCBIfam" id="NF009466">
    <property type="entry name" value="PRK12826.1-2"/>
    <property type="match status" value="1"/>
</dbReference>
<dbReference type="InterPro" id="IPR020904">
    <property type="entry name" value="Sc_DH/Rdtase_CS"/>
</dbReference>
<proteinExistence type="inferred from homology"/>
<dbReference type="PROSITE" id="PS00061">
    <property type="entry name" value="ADH_SHORT"/>
    <property type="match status" value="1"/>
</dbReference>
<evidence type="ECO:0000313" key="4">
    <source>
        <dbReference type="Proteomes" id="UP000288227"/>
    </source>
</evidence>
<dbReference type="NCBIfam" id="NF005559">
    <property type="entry name" value="PRK07231.1"/>
    <property type="match status" value="1"/>
</dbReference>
<gene>
    <name evidence="3" type="ORF">SanaruYs_29490</name>
</gene>
<dbReference type="AlphaFoldDB" id="A0A401UCR5"/>
<evidence type="ECO:0000256" key="1">
    <source>
        <dbReference type="ARBA" id="ARBA00006484"/>
    </source>
</evidence>
<protein>
    <submittedName>
        <fullName evidence="3">3-oxoacyl-ACP reductase</fullName>
    </submittedName>
</protein>
<sequence>MKNKTVIITGAASGIGKATAELFARHGANVVVSDIQEAEGNATTDSIIAAGGKASFFKTDVAKPEEMEALVAFAVKTYGQLDAAVNNAGIGGEQALIADMSIDGWKKVIDINLNSLFYGMKYQIPAMLKNGGGSIVNISSILGAVGFANSAGYTAAKHGVVGLTQAAALEYSAQKIRINAVAPGFIETPLLDALDAEMKQQLVALHPIGRLGKSEEVAELIFWLSSDKSSFVTGGYYPVDGGYLAR</sequence>
<dbReference type="InterPro" id="IPR002347">
    <property type="entry name" value="SDR_fam"/>
</dbReference>
<organism evidence="3 4">
    <name type="scientific">Chryseotalea sanaruensis</name>
    <dbReference type="NCBI Taxonomy" id="2482724"/>
    <lineage>
        <taxon>Bacteria</taxon>
        <taxon>Pseudomonadati</taxon>
        <taxon>Bacteroidota</taxon>
        <taxon>Cytophagia</taxon>
        <taxon>Cytophagales</taxon>
        <taxon>Chryseotaleaceae</taxon>
        <taxon>Chryseotalea</taxon>
    </lineage>
</organism>
<evidence type="ECO:0000256" key="2">
    <source>
        <dbReference type="ARBA" id="ARBA00023002"/>
    </source>
</evidence>
<dbReference type="PRINTS" id="PR00080">
    <property type="entry name" value="SDRFAMILY"/>
</dbReference>
<dbReference type="FunFam" id="3.40.50.720:FF:000084">
    <property type="entry name" value="Short-chain dehydrogenase reductase"/>
    <property type="match status" value="1"/>
</dbReference>
<name>A0A401UCR5_9BACT</name>
<dbReference type="GO" id="GO:0016491">
    <property type="term" value="F:oxidoreductase activity"/>
    <property type="evidence" value="ECO:0007669"/>
    <property type="project" value="UniProtKB-KW"/>
</dbReference>
<dbReference type="PRINTS" id="PR00081">
    <property type="entry name" value="GDHRDH"/>
</dbReference>
<dbReference type="InterPro" id="IPR036291">
    <property type="entry name" value="NAD(P)-bd_dom_sf"/>
</dbReference>
<evidence type="ECO:0000313" key="3">
    <source>
        <dbReference type="EMBL" id="GCC52711.1"/>
    </source>
</evidence>